<dbReference type="Gene3D" id="1.10.10.60">
    <property type="entry name" value="Homeodomain-like"/>
    <property type="match status" value="1"/>
</dbReference>
<comment type="caution">
    <text evidence="5">The sequence shown here is derived from an EMBL/GenBank/DDBJ whole genome shotgun (WGS) entry which is preliminary data.</text>
</comment>
<dbReference type="GO" id="GO:0043565">
    <property type="term" value="F:sequence-specific DNA binding"/>
    <property type="evidence" value="ECO:0007669"/>
    <property type="project" value="InterPro"/>
</dbReference>
<dbReference type="PROSITE" id="PS01124">
    <property type="entry name" value="HTH_ARAC_FAMILY_2"/>
    <property type="match status" value="1"/>
</dbReference>
<evidence type="ECO:0000256" key="2">
    <source>
        <dbReference type="ARBA" id="ARBA00023125"/>
    </source>
</evidence>
<keyword evidence="1" id="KW-0805">Transcription regulation</keyword>
<keyword evidence="3" id="KW-0804">Transcription</keyword>
<dbReference type="AlphaFoldDB" id="A0A9D2A6Y0"/>
<dbReference type="SUPFAM" id="SSF46689">
    <property type="entry name" value="Homeodomain-like"/>
    <property type="match status" value="1"/>
</dbReference>
<name>A0A9D2A6Y0_9BACE</name>
<dbReference type="Pfam" id="PF12833">
    <property type="entry name" value="HTH_18"/>
    <property type="match status" value="1"/>
</dbReference>
<keyword evidence="2" id="KW-0238">DNA-binding</keyword>
<evidence type="ECO:0000259" key="4">
    <source>
        <dbReference type="PROSITE" id="PS01124"/>
    </source>
</evidence>
<proteinExistence type="predicted"/>
<dbReference type="PANTHER" id="PTHR43280">
    <property type="entry name" value="ARAC-FAMILY TRANSCRIPTIONAL REGULATOR"/>
    <property type="match status" value="1"/>
</dbReference>
<evidence type="ECO:0000256" key="1">
    <source>
        <dbReference type="ARBA" id="ARBA00023015"/>
    </source>
</evidence>
<dbReference type="PANTHER" id="PTHR43280:SF32">
    <property type="entry name" value="TRANSCRIPTIONAL REGULATORY PROTEIN"/>
    <property type="match status" value="1"/>
</dbReference>
<evidence type="ECO:0000313" key="5">
    <source>
        <dbReference type="EMBL" id="HIZ02551.1"/>
    </source>
</evidence>
<dbReference type="SMART" id="SM00342">
    <property type="entry name" value="HTH_ARAC"/>
    <property type="match status" value="1"/>
</dbReference>
<feature type="domain" description="HTH araC/xylS-type" evidence="4">
    <location>
        <begin position="174"/>
        <end position="272"/>
    </location>
</feature>
<dbReference type="SUPFAM" id="SSF51215">
    <property type="entry name" value="Regulatory protein AraC"/>
    <property type="match status" value="1"/>
</dbReference>
<reference evidence="5" key="2">
    <citation type="submission" date="2021-04" db="EMBL/GenBank/DDBJ databases">
        <authorList>
            <person name="Gilroy R."/>
        </authorList>
    </citation>
    <scope>NUCLEOTIDE SEQUENCE</scope>
    <source>
        <strain evidence="5">ChiHjej12B11-24981</strain>
    </source>
</reference>
<dbReference type="InterPro" id="IPR009057">
    <property type="entry name" value="Homeodomain-like_sf"/>
</dbReference>
<gene>
    <name evidence="5" type="ORF">H9819_09960</name>
</gene>
<organism evidence="5 6">
    <name type="scientific">Candidatus Bacteroides merdipullorum</name>
    <dbReference type="NCBI Taxonomy" id="2838474"/>
    <lineage>
        <taxon>Bacteria</taxon>
        <taxon>Pseudomonadati</taxon>
        <taxon>Bacteroidota</taxon>
        <taxon>Bacteroidia</taxon>
        <taxon>Bacteroidales</taxon>
        <taxon>Bacteroidaceae</taxon>
        <taxon>Bacteroides</taxon>
    </lineage>
</organism>
<reference evidence="5" key="1">
    <citation type="journal article" date="2021" name="PeerJ">
        <title>Extensive microbial diversity within the chicken gut microbiome revealed by metagenomics and culture.</title>
        <authorList>
            <person name="Gilroy R."/>
            <person name="Ravi A."/>
            <person name="Getino M."/>
            <person name="Pursley I."/>
            <person name="Horton D.L."/>
            <person name="Alikhan N.F."/>
            <person name="Baker D."/>
            <person name="Gharbi K."/>
            <person name="Hall N."/>
            <person name="Watson M."/>
            <person name="Adriaenssens E.M."/>
            <person name="Foster-Nyarko E."/>
            <person name="Jarju S."/>
            <person name="Secka A."/>
            <person name="Antonio M."/>
            <person name="Oren A."/>
            <person name="Chaudhuri R.R."/>
            <person name="La Ragione R."/>
            <person name="Hildebrand F."/>
            <person name="Pallen M.J."/>
        </authorList>
    </citation>
    <scope>NUCLEOTIDE SEQUENCE</scope>
    <source>
        <strain evidence="5">ChiHjej12B11-24981</strain>
    </source>
</reference>
<accession>A0A9D2A6Y0</accession>
<dbReference type="InterPro" id="IPR037923">
    <property type="entry name" value="HTH-like"/>
</dbReference>
<evidence type="ECO:0000313" key="6">
    <source>
        <dbReference type="Proteomes" id="UP000824023"/>
    </source>
</evidence>
<dbReference type="InterPro" id="IPR018060">
    <property type="entry name" value="HTH_AraC"/>
</dbReference>
<sequence length="272" mass="31868">MSLMEGKDYEYGLCNWRDQLGRSIRTDGCILLFCVSGRALVSVEFKPRAVRRGDIVMIFPDTLFVVNDVSESFAAKRIEISSGLFDEATFTLSSPFFDYLYEHAIFRTSPEQWEQLGVWEDQLRWIMRCRSQKSAYVMLRNHLQNFFMAVESIVVSEGAQTEILPTSPARRLFNRFCRLVVEHCYAHHDVKFYADELCITPYYLSKITNKAIKISPKELIDRQIILEMKRLLINTDISVKELATRFHFDSVSYMARFFRRYTGFTPGDFCRQ</sequence>
<dbReference type="GO" id="GO:0003700">
    <property type="term" value="F:DNA-binding transcription factor activity"/>
    <property type="evidence" value="ECO:0007669"/>
    <property type="project" value="InterPro"/>
</dbReference>
<dbReference type="Proteomes" id="UP000824023">
    <property type="component" value="Unassembled WGS sequence"/>
</dbReference>
<dbReference type="EMBL" id="DXCK01000130">
    <property type="protein sequence ID" value="HIZ02551.1"/>
    <property type="molecule type" value="Genomic_DNA"/>
</dbReference>
<evidence type="ECO:0000256" key="3">
    <source>
        <dbReference type="ARBA" id="ARBA00023163"/>
    </source>
</evidence>
<protein>
    <submittedName>
        <fullName evidence="5">AraC family transcriptional regulator</fullName>
    </submittedName>
</protein>